<organism evidence="6 7">
    <name type="scientific">Colocasia esculenta</name>
    <name type="common">Wild taro</name>
    <name type="synonym">Arum esculentum</name>
    <dbReference type="NCBI Taxonomy" id="4460"/>
    <lineage>
        <taxon>Eukaryota</taxon>
        <taxon>Viridiplantae</taxon>
        <taxon>Streptophyta</taxon>
        <taxon>Embryophyta</taxon>
        <taxon>Tracheophyta</taxon>
        <taxon>Spermatophyta</taxon>
        <taxon>Magnoliopsida</taxon>
        <taxon>Liliopsida</taxon>
        <taxon>Araceae</taxon>
        <taxon>Aroideae</taxon>
        <taxon>Colocasieae</taxon>
        <taxon>Colocasia</taxon>
    </lineage>
</organism>
<evidence type="ECO:0000313" key="6">
    <source>
        <dbReference type="EMBL" id="MQL78120.1"/>
    </source>
</evidence>
<evidence type="ECO:0000256" key="1">
    <source>
        <dbReference type="PROSITE-ProRule" id="PRU00103"/>
    </source>
</evidence>
<name>A0A843U7Z2_COLES</name>
<dbReference type="InterPro" id="IPR016024">
    <property type="entry name" value="ARM-type_fold"/>
</dbReference>
<accession>A0A843U7Z2</accession>
<dbReference type="Gene3D" id="1.25.10.10">
    <property type="entry name" value="Leucine-rich Repeat Variant"/>
    <property type="match status" value="1"/>
</dbReference>
<proteinExistence type="predicted"/>
<evidence type="ECO:0000259" key="5">
    <source>
        <dbReference type="Pfam" id="PF23099"/>
    </source>
</evidence>
<dbReference type="PANTHER" id="PTHR17695">
    <property type="entry name" value="SMALL SUBUNIT PROCESSOME COMPONENT 20 HOMOLOG"/>
    <property type="match status" value="1"/>
</dbReference>
<feature type="domain" description="U3 small nucleolar RNA-associated protein 20 C-terminal" evidence="5">
    <location>
        <begin position="2428"/>
        <end position="2522"/>
    </location>
</feature>
<dbReference type="PROSITE" id="PS50077">
    <property type="entry name" value="HEAT_REPEAT"/>
    <property type="match status" value="1"/>
</dbReference>
<dbReference type="InterPro" id="IPR052575">
    <property type="entry name" value="SSU_processome_comp_20"/>
</dbReference>
<feature type="coiled-coil region" evidence="2">
    <location>
        <begin position="967"/>
        <end position="994"/>
    </location>
</feature>
<feature type="domain" description="U3 small nucleolar RNA-associated protein 20" evidence="4">
    <location>
        <begin position="1594"/>
        <end position="1809"/>
    </location>
</feature>
<keyword evidence="7" id="KW-1185">Reference proteome</keyword>
<reference evidence="6" key="1">
    <citation type="submission" date="2017-07" db="EMBL/GenBank/DDBJ databases">
        <title>Taro Niue Genome Assembly and Annotation.</title>
        <authorList>
            <person name="Atibalentja N."/>
            <person name="Keating K."/>
            <person name="Fields C.J."/>
        </authorList>
    </citation>
    <scope>NUCLEOTIDE SEQUENCE</scope>
    <source>
        <strain evidence="6">Niue_2</strain>
        <tissue evidence="6">Leaf</tissue>
    </source>
</reference>
<dbReference type="InterPro" id="IPR011989">
    <property type="entry name" value="ARM-like"/>
</dbReference>
<dbReference type="InterPro" id="IPR057525">
    <property type="entry name" value="UTP20_C"/>
</dbReference>
<dbReference type="Pfam" id="PF23099">
    <property type="entry name" value="UTP20_C"/>
    <property type="match status" value="1"/>
</dbReference>
<dbReference type="SUPFAM" id="SSF48371">
    <property type="entry name" value="ARM repeat"/>
    <property type="match status" value="2"/>
</dbReference>
<sequence>METQASETARLIGVLDEGVNKGLKSTLLLIKHRWIVDIARKAKFDVPSVRRVISEATENFSQEKKTGVSALLWHAMRGTSSRIHSKSEQVLWLLMDRSILGMHSDVAEGPDIAVEVVTETFQRLCEALEPAELKLPWNCILKEMQGSIVNGDLLHLNRLLSILISVIQFRKGTKICDYVSVFELVKLLIQTYVAPCNGTSETANKVLTLILCLFDVHDIANGLSPASRIVLEWAPIFQIENSRLLGFIKEIVCKDPNVVNAFKTQIISALDDLIVSSTDEVLYLLLMFFEREGKLHLCDGLFGESDAGVSKISRFFEDRLCYWVKVILDIAEESRRPSIAICASDLAVLWGILKIYPHICHLDGNPSCITNLIDALSRLLSVETGLSKTKWQSVAGASLASYQRSLAVHKAGRLELNRILKIARENKSSPQVLSAAAELLESIVRQMDGKDLCHEFPEFNVEHTADAIGLYAENLDSPHKVIRISTLRILSHFAYLDQQLSTEDERPSKKLKTEGSGHAFVDLQDVNVILLLLSIETTPLTVSMSRKIILLVSRIQMSIAAGKVSDAHIPLLFNGLIGVLHNRFSYLWPPVIECLMVLIGKHKDLVWNRLMQCFENFHLEFLSSGSQEDISVSDHPKPNGLGDYFNLSLAVHSDSTPWGTVVCLLLQTLQRIPEIAESRSRQIVPFFLKFLGYDGDDVSREEIFKCNPFNKKEWKSVLKEWLNLLRLLYNSRSLFRSQVLKNILTNRLLGDTDPEIQSKVLDCLLNWKDDFLLPYSQHLKNIINTKGLREELTTWVLSKDSLHIEEMHRGFLIPIVIRILVPKVRKLKTLASRKHASVNHRRAILCFLTQLDVNELPLFFSLLLKHLFSNTDGSSVYEGDLEGSLEKCQALPLSFLQAESALLKSLSLKKKFGFLHVVEDTFRSFDEFHIKPFLNLLLAVVIKILESCTDSITSSCDASSCTVDEEAVVLKRKRSRAEKDRKRSKEEAKDLRSLCLKIFCFALNRYECGDLYSQIWGAFFTSVKPLIDSFKQDVSGSENPSSLLLCFIAMSKKPSFISLLDNLLPTIFSILTEKTASETVLSSVLSFIENILTLDSDLECHDDSVKRVLMPQLKGLFSCLHQLFQHRKESHRKALMWPGMKEIRILKLLGRYINETLMARKFLDIMLPFFKKKDMNSDECLEGLHVIKGMLSLFDDEASREVLNVMSILLISARLDVRLLVCDILEGLSKIHRSLTFVAKLLRDLNAISATELDEIDYDTRISAYEVLGVEIFTSLGEDCTSVILSQCIYDLSSDLVLRQTASRALASFIQFAASFLSCEVKSNEEVPSDVLVSNVTVDRGVETVDTNTWTRKQILKIIKKSFLRNMGEAMNKEISVQKLLSTEVDISIQKEWIILLREMVCKLPGVPALCSIRPLTSDDAEVDFFSNVLHLQIHRRAKALSRFRSIVNAGNLSEDVNEKVFIPLFFSMLFEVKGGKGEHLRNACIESIASISGQMSWKVYSALLMRVMKYIRKMDSKPDKQKFLLRLMIAVLDTFHFYNICSSHMPHDEGGNPHTELPLVAKNSKSGVPDPDVIQHSLQKMVLPQVQGFLEMDSDRINANMSLAALKILRLLPKEIMESQLPSIIQRISNFLKSRLESMRDEARSVLAACLRELGLGFLGFIIKVLKATLKRGYEMHVLGYSINFILSKSLLCPTAGVLDSCLEELLSILENDILGNVSEEKEVGKIASKMKETRKSKSFETLKLVSQNITFRTHALKLLSPIEKHLQNHVAVKAKTKLEMMLSCIASGIETNPSVDQRELFIFVYGLLEDSVASEIPSSNKAPMTMDGKPNCDMSIRDVTSCGINSRLCSSHLISVFALGLLYNRLKNMKLDKKDEELLSMLDPFVKLLGSCLSSKYEDVLSGAFKCLIPLVRLPLPSLEVHADKIKALLFDIAQKSGNGTSPLMQSCLKLLTALLQSTNISLSNEQLHMLIQFPLFIDLQANPSHVALSLLKAIIARKLVIHEIYDLVTQVAELMVTCQVDSVRKKCSQILLQFLLDYRLSNKRLEQHLDFLLRNLSYEHPSGREAVLEMLHAILVKFPTSVVENHAQSWFLPLVVALVKDSDKNVQSMVATVIKMLLGRISPQTIHPILEYSLSWYQGENQVLWSAAAQVLGLMVDVLKKGFRIHVDNILPVAKRIMESSISMATSKEVGDAVPLWKEAYYTLVMLEKMLSQYPELYFNRSNKDLWEAICKFLLHPHAWLRGISNRILALYFSAASKSSGDKVNMENLLLLNHSKLFLLAVSFSNQLKSQLMDNTTSNLITQNLVFSICGIHSFAKQKENTSVHVLWSSLSNYEQASYLEAFELLGSKKSRDAFLLHTASEMHQVLEIANTKTNVQSLLVVPLLNRIGKLALTRGDVQMKVAFNCFRMMSSQIGPESSRDYAIQMLSPLYRVCEGFAGKVIADEIRELAAEVRDSIKGVVGVDHFVKAYNQARKISKEKRDKRKRGEKLMAVINPMQHAKRKLRISAKHSAHKKRKMAAMKMGRWRSLNRNTDMSEYKIEQDQITQINILIAERFVQVYMEYTSISPSPYHVVGRAMRGRVEGLELTHVPAHANAVPVASFEINLDPPALCSVPPINFEVGTPSASPSVAYFKL</sequence>
<dbReference type="Pfam" id="PF07539">
    <property type="entry name" value="UTP20_N"/>
    <property type="match status" value="1"/>
</dbReference>
<dbReference type="PANTHER" id="PTHR17695:SF11">
    <property type="entry name" value="SMALL SUBUNIT PROCESSOME COMPONENT 20 HOMOLOG"/>
    <property type="match status" value="1"/>
</dbReference>
<protein>
    <recommendedName>
        <fullName evidence="8">ARM repeat superfamily protein</fullName>
    </recommendedName>
</protein>
<evidence type="ECO:0000259" key="3">
    <source>
        <dbReference type="Pfam" id="PF07539"/>
    </source>
</evidence>
<dbReference type="InterPro" id="IPR046523">
    <property type="entry name" value="UTP20_dom"/>
</dbReference>
<evidence type="ECO:0000313" key="7">
    <source>
        <dbReference type="Proteomes" id="UP000652761"/>
    </source>
</evidence>
<evidence type="ECO:0008006" key="8">
    <source>
        <dbReference type="Google" id="ProtNLM"/>
    </source>
</evidence>
<dbReference type="Proteomes" id="UP000652761">
    <property type="component" value="Unassembled WGS sequence"/>
</dbReference>
<dbReference type="EMBL" id="NMUH01000383">
    <property type="protein sequence ID" value="MQL78120.1"/>
    <property type="molecule type" value="Genomic_DNA"/>
</dbReference>
<dbReference type="OrthoDB" id="360653at2759"/>
<comment type="caution">
    <text evidence="6">The sequence shown here is derived from an EMBL/GenBank/DDBJ whole genome shotgun (WGS) entry which is preliminary data.</text>
</comment>
<dbReference type="Pfam" id="PF20416">
    <property type="entry name" value="UTP20"/>
    <property type="match status" value="1"/>
</dbReference>
<dbReference type="InterPro" id="IPR021133">
    <property type="entry name" value="HEAT_type_2"/>
</dbReference>
<feature type="domain" description="U3 small nucleolar RNA-associated protein 20 N-terminal" evidence="3">
    <location>
        <begin position="714"/>
        <end position="1334"/>
    </location>
</feature>
<dbReference type="InterPro" id="IPR011430">
    <property type="entry name" value="UTP20_N"/>
</dbReference>
<dbReference type="GO" id="GO:0032040">
    <property type="term" value="C:small-subunit processome"/>
    <property type="evidence" value="ECO:0007669"/>
    <property type="project" value="TreeGrafter"/>
</dbReference>
<gene>
    <name evidence="6" type="ORF">Taro_010527</name>
</gene>
<evidence type="ECO:0000259" key="4">
    <source>
        <dbReference type="Pfam" id="PF20416"/>
    </source>
</evidence>
<dbReference type="GO" id="GO:0030686">
    <property type="term" value="C:90S preribosome"/>
    <property type="evidence" value="ECO:0007669"/>
    <property type="project" value="TreeGrafter"/>
</dbReference>
<evidence type="ECO:0000256" key="2">
    <source>
        <dbReference type="SAM" id="Coils"/>
    </source>
</evidence>
<keyword evidence="2" id="KW-0175">Coiled coil</keyword>
<feature type="repeat" description="HEAT" evidence="1">
    <location>
        <begin position="2094"/>
        <end position="2131"/>
    </location>
</feature>